<dbReference type="GO" id="GO:0003677">
    <property type="term" value="F:DNA binding"/>
    <property type="evidence" value="ECO:0007669"/>
    <property type="project" value="TreeGrafter"/>
</dbReference>
<dbReference type="AlphaFoldDB" id="A0A8K0KHQ9"/>
<dbReference type="PANTHER" id="PTHR19303">
    <property type="entry name" value="TRANSPOSON"/>
    <property type="match status" value="1"/>
</dbReference>
<dbReference type="Pfam" id="PF03184">
    <property type="entry name" value="DDE_1"/>
    <property type="match status" value="1"/>
</dbReference>
<dbReference type="InterPro" id="IPR050863">
    <property type="entry name" value="CenT-Element_Derived"/>
</dbReference>
<reference evidence="2" key="1">
    <citation type="submission" date="2013-04" db="EMBL/GenBank/DDBJ databases">
        <authorList>
            <person name="Qu J."/>
            <person name="Murali S.C."/>
            <person name="Bandaranaike D."/>
            <person name="Bellair M."/>
            <person name="Blankenburg K."/>
            <person name="Chao H."/>
            <person name="Dinh H."/>
            <person name="Doddapaneni H."/>
            <person name="Downs B."/>
            <person name="Dugan-Rocha S."/>
            <person name="Elkadiri S."/>
            <person name="Gnanaolivu R.D."/>
            <person name="Hernandez B."/>
            <person name="Javaid M."/>
            <person name="Jayaseelan J.C."/>
            <person name="Lee S."/>
            <person name="Li M."/>
            <person name="Ming W."/>
            <person name="Munidasa M."/>
            <person name="Muniz J."/>
            <person name="Nguyen L."/>
            <person name="Ongeri F."/>
            <person name="Osuji N."/>
            <person name="Pu L.-L."/>
            <person name="Puazo M."/>
            <person name="Qu C."/>
            <person name="Quiroz J."/>
            <person name="Raj R."/>
            <person name="Weissenberger G."/>
            <person name="Xin Y."/>
            <person name="Zou X."/>
            <person name="Han Y."/>
            <person name="Richards S."/>
            <person name="Worley K."/>
            <person name="Muzny D."/>
            <person name="Gibbs R."/>
        </authorList>
    </citation>
    <scope>NUCLEOTIDE SEQUENCE</scope>
    <source>
        <strain evidence="2">Sampled in the wild</strain>
    </source>
</reference>
<name>A0A8K0KHQ9_LADFU</name>
<evidence type="ECO:0000313" key="3">
    <source>
        <dbReference type="Proteomes" id="UP000792457"/>
    </source>
</evidence>
<dbReference type="InterPro" id="IPR004875">
    <property type="entry name" value="DDE_SF_endonuclease_dom"/>
</dbReference>
<dbReference type="OrthoDB" id="4327074at2759"/>
<organism evidence="2 3">
    <name type="scientific">Ladona fulva</name>
    <name type="common">Scarce chaser dragonfly</name>
    <name type="synonym">Libellula fulva</name>
    <dbReference type="NCBI Taxonomy" id="123851"/>
    <lineage>
        <taxon>Eukaryota</taxon>
        <taxon>Metazoa</taxon>
        <taxon>Ecdysozoa</taxon>
        <taxon>Arthropoda</taxon>
        <taxon>Hexapoda</taxon>
        <taxon>Insecta</taxon>
        <taxon>Pterygota</taxon>
        <taxon>Palaeoptera</taxon>
        <taxon>Odonata</taxon>
        <taxon>Epiprocta</taxon>
        <taxon>Anisoptera</taxon>
        <taxon>Libelluloidea</taxon>
        <taxon>Libellulidae</taxon>
        <taxon>Ladona</taxon>
    </lineage>
</organism>
<evidence type="ECO:0000313" key="2">
    <source>
        <dbReference type="EMBL" id="KAG8235449.1"/>
    </source>
</evidence>
<protein>
    <recommendedName>
        <fullName evidence="1">DDE-1 domain-containing protein</fullName>
    </recommendedName>
</protein>
<reference evidence="2" key="2">
    <citation type="submission" date="2017-10" db="EMBL/GenBank/DDBJ databases">
        <title>Ladona fulva Genome sequencing and assembly.</title>
        <authorList>
            <person name="Murali S."/>
            <person name="Richards S."/>
            <person name="Bandaranaike D."/>
            <person name="Bellair M."/>
            <person name="Blankenburg K."/>
            <person name="Chao H."/>
            <person name="Dinh H."/>
            <person name="Doddapaneni H."/>
            <person name="Dugan-Rocha S."/>
            <person name="Elkadiri S."/>
            <person name="Gnanaolivu R."/>
            <person name="Hernandez B."/>
            <person name="Skinner E."/>
            <person name="Javaid M."/>
            <person name="Lee S."/>
            <person name="Li M."/>
            <person name="Ming W."/>
            <person name="Munidasa M."/>
            <person name="Muniz J."/>
            <person name="Nguyen L."/>
            <person name="Hughes D."/>
            <person name="Osuji N."/>
            <person name="Pu L.-L."/>
            <person name="Puazo M."/>
            <person name="Qu C."/>
            <person name="Quiroz J."/>
            <person name="Raj R."/>
            <person name="Weissenberger G."/>
            <person name="Xin Y."/>
            <person name="Zou X."/>
            <person name="Han Y."/>
            <person name="Worley K."/>
            <person name="Muzny D."/>
            <person name="Gibbs R."/>
        </authorList>
    </citation>
    <scope>NUCLEOTIDE SEQUENCE</scope>
    <source>
        <strain evidence="2">Sampled in the wild</strain>
    </source>
</reference>
<gene>
    <name evidence="2" type="ORF">J437_LFUL015797</name>
</gene>
<sequence length="185" mass="20476">MAREQWMRHFMQRHNTDPGALSIRNPEAKSLSRSANKYIFLLPPHRIWNLDETGFSTVQTLSIGAAKGEKQIGSCTSAKRGNLVTIIIAIKAISNQTPTHVCFSKGTFQRQNAIWCSTSIGTSYRTSSLPKKPILLLLDKHESHLSVEALGKASEAGIVIATFPLHASHKLQPLDLAVYGPLKRY</sequence>
<dbReference type="GO" id="GO:0005634">
    <property type="term" value="C:nucleus"/>
    <property type="evidence" value="ECO:0007669"/>
    <property type="project" value="TreeGrafter"/>
</dbReference>
<dbReference type="Proteomes" id="UP000792457">
    <property type="component" value="Unassembled WGS sequence"/>
</dbReference>
<keyword evidence="3" id="KW-1185">Reference proteome</keyword>
<evidence type="ECO:0000259" key="1">
    <source>
        <dbReference type="Pfam" id="PF03184"/>
    </source>
</evidence>
<dbReference type="PANTHER" id="PTHR19303:SF71">
    <property type="entry name" value="ZINC FINGER PHD-TYPE DOMAIN-CONTAINING PROTEIN"/>
    <property type="match status" value="1"/>
</dbReference>
<comment type="caution">
    <text evidence="2">The sequence shown here is derived from an EMBL/GenBank/DDBJ whole genome shotgun (WGS) entry which is preliminary data.</text>
</comment>
<accession>A0A8K0KHQ9</accession>
<proteinExistence type="predicted"/>
<feature type="domain" description="DDE-1" evidence="1">
    <location>
        <begin position="129"/>
        <end position="185"/>
    </location>
</feature>
<dbReference type="EMBL" id="KZ308910">
    <property type="protein sequence ID" value="KAG8235449.1"/>
    <property type="molecule type" value="Genomic_DNA"/>
</dbReference>